<evidence type="ECO:0000313" key="6">
    <source>
        <dbReference type="Proteomes" id="UP001347796"/>
    </source>
</evidence>
<dbReference type="AlphaFoldDB" id="A0AAN8KCB5"/>
<gene>
    <name evidence="5" type="ORF">SNE40_002661</name>
</gene>
<dbReference type="InterPro" id="IPR013216">
    <property type="entry name" value="Methyltransf_11"/>
</dbReference>
<accession>A0AAN8KCB5</accession>
<evidence type="ECO:0000259" key="4">
    <source>
        <dbReference type="Pfam" id="PF08241"/>
    </source>
</evidence>
<dbReference type="Proteomes" id="UP001347796">
    <property type="component" value="Unassembled WGS sequence"/>
</dbReference>
<dbReference type="InterPro" id="IPR029063">
    <property type="entry name" value="SAM-dependent_MTases_sf"/>
</dbReference>
<dbReference type="SUPFAM" id="SSF53335">
    <property type="entry name" value="S-adenosyl-L-methionine-dependent methyltransferases"/>
    <property type="match status" value="1"/>
</dbReference>
<feature type="domain" description="Methyltransferase type 11" evidence="4">
    <location>
        <begin position="45"/>
        <end position="136"/>
    </location>
</feature>
<dbReference type="Gene3D" id="3.40.50.150">
    <property type="entry name" value="Vaccinia Virus protein VP39"/>
    <property type="match status" value="1"/>
</dbReference>
<proteinExistence type="inferred from homology"/>
<dbReference type="InterPro" id="IPR051052">
    <property type="entry name" value="Diverse_substrate_MTase"/>
</dbReference>
<dbReference type="GO" id="GO:0032259">
    <property type="term" value="P:methylation"/>
    <property type="evidence" value="ECO:0007669"/>
    <property type="project" value="UniProtKB-KW"/>
</dbReference>
<evidence type="ECO:0000256" key="3">
    <source>
        <dbReference type="ARBA" id="ARBA00022679"/>
    </source>
</evidence>
<keyword evidence="3" id="KW-0808">Transferase</keyword>
<protein>
    <recommendedName>
        <fullName evidence="4">Methyltransferase type 11 domain-containing protein</fullName>
    </recommendedName>
</protein>
<dbReference type="PANTHER" id="PTHR44942">
    <property type="entry name" value="METHYLTRANSF_11 DOMAIN-CONTAINING PROTEIN"/>
    <property type="match status" value="1"/>
</dbReference>
<organism evidence="5 6">
    <name type="scientific">Patella caerulea</name>
    <name type="common">Rayed Mediterranean limpet</name>
    <dbReference type="NCBI Taxonomy" id="87958"/>
    <lineage>
        <taxon>Eukaryota</taxon>
        <taxon>Metazoa</taxon>
        <taxon>Spiralia</taxon>
        <taxon>Lophotrochozoa</taxon>
        <taxon>Mollusca</taxon>
        <taxon>Gastropoda</taxon>
        <taxon>Patellogastropoda</taxon>
        <taxon>Patelloidea</taxon>
        <taxon>Patellidae</taxon>
        <taxon>Patella</taxon>
    </lineage>
</organism>
<keyword evidence="2" id="KW-0489">Methyltransferase</keyword>
<comment type="caution">
    <text evidence="5">The sequence shown here is derived from an EMBL/GenBank/DDBJ whole genome shotgun (WGS) entry which is preliminary data.</text>
</comment>
<evidence type="ECO:0000256" key="1">
    <source>
        <dbReference type="ARBA" id="ARBA00008361"/>
    </source>
</evidence>
<reference evidence="5 6" key="1">
    <citation type="submission" date="2024-01" db="EMBL/GenBank/DDBJ databases">
        <title>The genome of the rayed Mediterranean limpet Patella caerulea (Linnaeus, 1758).</title>
        <authorList>
            <person name="Anh-Thu Weber A."/>
            <person name="Halstead-Nussloch G."/>
        </authorList>
    </citation>
    <scope>NUCLEOTIDE SEQUENCE [LARGE SCALE GENOMIC DNA]</scope>
    <source>
        <strain evidence="5">AATW-2023a</strain>
        <tissue evidence="5">Whole specimen</tissue>
    </source>
</reference>
<dbReference type="Pfam" id="PF08241">
    <property type="entry name" value="Methyltransf_11"/>
    <property type="match status" value="1"/>
</dbReference>
<dbReference type="GO" id="GO:0008757">
    <property type="term" value="F:S-adenosylmethionine-dependent methyltransferase activity"/>
    <property type="evidence" value="ECO:0007669"/>
    <property type="project" value="InterPro"/>
</dbReference>
<sequence length="267" mass="30624">MGTRLFEVAKHAELYARFRPKYGKPVYDTIMQFCKSGKCDFDLAVDVGCGSGQSTTPLCSSFKHVIGLDVSPKQIENSPKSVKNLTFRVSPAEDLSFLSNNSTDLITISQAIHWVDTTKFYKEVTRVLKPGGSLVVYGYGLNTMDNVEAQAELDKFYNGTLRNYWDAKRRYIENHYRDFSLPFEGWIRNDDLNIAVEWGVDEYVGYLSTWSAWHSYLKDYPTSNELKKLSDRFKDLYTVKDESGAEEEKTIHIVWPVFMLMGHKPVS</sequence>
<evidence type="ECO:0000313" key="5">
    <source>
        <dbReference type="EMBL" id="KAK6190890.1"/>
    </source>
</evidence>
<dbReference type="CDD" id="cd02440">
    <property type="entry name" value="AdoMet_MTases"/>
    <property type="match status" value="1"/>
</dbReference>
<evidence type="ECO:0000256" key="2">
    <source>
        <dbReference type="ARBA" id="ARBA00022603"/>
    </source>
</evidence>
<keyword evidence="6" id="KW-1185">Reference proteome</keyword>
<name>A0AAN8KCB5_PATCE</name>
<dbReference type="EMBL" id="JAZGQO010000002">
    <property type="protein sequence ID" value="KAK6190890.1"/>
    <property type="molecule type" value="Genomic_DNA"/>
</dbReference>
<comment type="similarity">
    <text evidence="1">Belongs to the methyltransferase superfamily.</text>
</comment>
<dbReference type="PANTHER" id="PTHR44942:SF4">
    <property type="entry name" value="METHYLTRANSFERASE TYPE 11 DOMAIN-CONTAINING PROTEIN"/>
    <property type="match status" value="1"/>
</dbReference>